<name>A0A5N5J831_9ROSI</name>
<evidence type="ECO:0000313" key="2">
    <source>
        <dbReference type="Proteomes" id="UP000326939"/>
    </source>
</evidence>
<evidence type="ECO:0000313" key="1">
    <source>
        <dbReference type="EMBL" id="KAB5514070.1"/>
    </source>
</evidence>
<keyword evidence="2" id="KW-1185">Reference proteome</keyword>
<accession>A0A5N5J831</accession>
<organism evidence="1 2">
    <name type="scientific">Salix brachista</name>
    <dbReference type="NCBI Taxonomy" id="2182728"/>
    <lineage>
        <taxon>Eukaryota</taxon>
        <taxon>Viridiplantae</taxon>
        <taxon>Streptophyta</taxon>
        <taxon>Embryophyta</taxon>
        <taxon>Tracheophyta</taxon>
        <taxon>Spermatophyta</taxon>
        <taxon>Magnoliopsida</taxon>
        <taxon>eudicotyledons</taxon>
        <taxon>Gunneridae</taxon>
        <taxon>Pentapetalae</taxon>
        <taxon>rosids</taxon>
        <taxon>fabids</taxon>
        <taxon>Malpighiales</taxon>
        <taxon>Salicaceae</taxon>
        <taxon>Saliceae</taxon>
        <taxon>Salix</taxon>
    </lineage>
</organism>
<comment type="caution">
    <text evidence="1">The sequence shown here is derived from an EMBL/GenBank/DDBJ whole genome shotgun (WGS) entry which is preliminary data.</text>
</comment>
<sequence length="140" mass="16478">MVFSPLYKVKQIELLELKEKLAQKRKILRDWENPYKVNDPRQIEVMEEHLIATLTRVKNKKIFQFKLEEQIDQLRGEVLCYRSRRHNMEKNLIPICMKSQARLESELASVIVVLLLRFNAKPPSVATESSDGKSSKEVIR</sequence>
<dbReference type="AlphaFoldDB" id="A0A5N5J831"/>
<reference evidence="2" key="1">
    <citation type="journal article" date="2019" name="Gigascience">
        <title>De novo genome assembly of the endangered Acer yangbiense, a plant species with extremely small populations endemic to Yunnan Province, China.</title>
        <authorList>
            <person name="Yang J."/>
            <person name="Wariss H.M."/>
            <person name="Tao L."/>
            <person name="Zhang R."/>
            <person name="Yun Q."/>
            <person name="Hollingsworth P."/>
            <person name="Dao Z."/>
            <person name="Luo G."/>
            <person name="Guo H."/>
            <person name="Ma Y."/>
            <person name="Sun W."/>
        </authorList>
    </citation>
    <scope>NUCLEOTIDE SEQUENCE [LARGE SCALE GENOMIC DNA]</scope>
    <source>
        <strain evidence="2">cv. br00</strain>
    </source>
</reference>
<dbReference type="Proteomes" id="UP000326939">
    <property type="component" value="Chromosome 18"/>
</dbReference>
<protein>
    <submittedName>
        <fullName evidence="1">Uncharacterized protein</fullName>
    </submittedName>
</protein>
<dbReference type="EMBL" id="VDCV01000018">
    <property type="protein sequence ID" value="KAB5514070.1"/>
    <property type="molecule type" value="Genomic_DNA"/>
</dbReference>
<gene>
    <name evidence="1" type="ORF">DKX38_027976</name>
</gene>
<proteinExistence type="predicted"/>